<proteinExistence type="predicted"/>
<feature type="transmembrane region" description="Helical" evidence="2">
    <location>
        <begin position="40"/>
        <end position="65"/>
    </location>
</feature>
<keyword evidence="2" id="KW-0812">Transmembrane</keyword>
<gene>
    <name evidence="3" type="ORF">WJX84_009069</name>
</gene>
<dbReference type="AlphaFoldDB" id="A0AAW1T3T0"/>
<dbReference type="PANTHER" id="PTHR38421:SF1">
    <property type="entry name" value="TRANSMEMBRANE PROTEIN"/>
    <property type="match status" value="1"/>
</dbReference>
<keyword evidence="4" id="KW-1185">Reference proteome</keyword>
<accession>A0AAW1T3T0</accession>
<dbReference type="Proteomes" id="UP001485043">
    <property type="component" value="Unassembled WGS sequence"/>
</dbReference>
<keyword evidence="2" id="KW-0472">Membrane</keyword>
<dbReference type="EMBL" id="JALJOV010000495">
    <property type="protein sequence ID" value="KAK9863270.1"/>
    <property type="molecule type" value="Genomic_DNA"/>
</dbReference>
<keyword evidence="2" id="KW-1133">Transmembrane helix</keyword>
<name>A0AAW1T3T0_9CHLO</name>
<evidence type="ECO:0000313" key="4">
    <source>
        <dbReference type="Proteomes" id="UP001485043"/>
    </source>
</evidence>
<organism evidence="3 4">
    <name type="scientific">Apatococcus fuscideae</name>
    <dbReference type="NCBI Taxonomy" id="2026836"/>
    <lineage>
        <taxon>Eukaryota</taxon>
        <taxon>Viridiplantae</taxon>
        <taxon>Chlorophyta</taxon>
        <taxon>core chlorophytes</taxon>
        <taxon>Trebouxiophyceae</taxon>
        <taxon>Chlorellales</taxon>
        <taxon>Chlorellaceae</taxon>
        <taxon>Apatococcus</taxon>
    </lineage>
</organism>
<feature type="region of interest" description="Disordered" evidence="1">
    <location>
        <begin position="294"/>
        <end position="325"/>
    </location>
</feature>
<reference evidence="3 4" key="1">
    <citation type="journal article" date="2024" name="Nat. Commun.">
        <title>Phylogenomics reveals the evolutionary origins of lichenization in chlorophyte algae.</title>
        <authorList>
            <person name="Puginier C."/>
            <person name="Libourel C."/>
            <person name="Otte J."/>
            <person name="Skaloud P."/>
            <person name="Haon M."/>
            <person name="Grisel S."/>
            <person name="Petersen M."/>
            <person name="Berrin J.G."/>
            <person name="Delaux P.M."/>
            <person name="Dal Grande F."/>
            <person name="Keller J."/>
        </authorList>
    </citation>
    <scope>NUCLEOTIDE SEQUENCE [LARGE SCALE GENOMIC DNA]</scope>
    <source>
        <strain evidence="3 4">SAG 2523</strain>
    </source>
</reference>
<feature type="transmembrane region" description="Helical" evidence="2">
    <location>
        <begin position="251"/>
        <end position="274"/>
    </location>
</feature>
<protein>
    <submittedName>
        <fullName evidence="3">Uncharacterized protein</fullName>
    </submittedName>
</protein>
<sequence length="393" mass="43787">MRLERPSCRTQTTGQGCVSLYRSAAHPYIQEKLKRFLKPVLIACLAVFLSGKTLAVPVQGLAWGIEILSLAKVKQARSAELGQGWMKDAVAFVPMIAMLIIRSFFRHPMYKCFIHMLREINPQLSARLESSGRLRNPDRSKSGFTRLQQRWDTALKLLTFSLMIYTWRHLPVIGKLASPIVHMITWSKLVGPKRAAILSAVALLPFLEHWALRVVEIWRAANLLGQELLGDYISRSVPYAERKKWWREHGLTVTVFLVPHVALMALPMVGPLAFIPVQAAAAWLVDLIESEAGPQPLRPDSQAHKAAEMTPLTHPQPPTRGQPWAGAAPQILQQPVVPEQAGMVYPGGQHPGSHQPMGHPQRNDVYSPDPHVSQHSAGAEHFYNHNPSGDHGS</sequence>
<evidence type="ECO:0000313" key="3">
    <source>
        <dbReference type="EMBL" id="KAK9863270.1"/>
    </source>
</evidence>
<comment type="caution">
    <text evidence="3">The sequence shown here is derived from an EMBL/GenBank/DDBJ whole genome shotgun (WGS) entry which is preliminary data.</text>
</comment>
<dbReference type="PANTHER" id="PTHR38421">
    <property type="entry name" value="TRANSMEMBRANE PROTEIN USGS"/>
    <property type="match status" value="1"/>
</dbReference>
<evidence type="ECO:0000256" key="1">
    <source>
        <dbReference type="SAM" id="MobiDB-lite"/>
    </source>
</evidence>
<feature type="transmembrane region" description="Helical" evidence="2">
    <location>
        <begin position="85"/>
        <end position="105"/>
    </location>
</feature>
<feature type="region of interest" description="Disordered" evidence="1">
    <location>
        <begin position="341"/>
        <end position="393"/>
    </location>
</feature>
<evidence type="ECO:0000256" key="2">
    <source>
        <dbReference type="SAM" id="Phobius"/>
    </source>
</evidence>